<proteinExistence type="predicted"/>
<organism evidence="3 4">
    <name type="scientific">Bacteroides coprosuis DSM 18011</name>
    <dbReference type="NCBI Taxonomy" id="679937"/>
    <lineage>
        <taxon>Bacteria</taxon>
        <taxon>Pseudomonadati</taxon>
        <taxon>Bacteroidota</taxon>
        <taxon>Bacteroidia</taxon>
        <taxon>Bacteroidales</taxon>
        <taxon>Bacteroidaceae</taxon>
        <taxon>Bacteroides</taxon>
    </lineage>
</organism>
<keyword evidence="4" id="KW-1185">Reference proteome</keyword>
<evidence type="ECO:0000256" key="1">
    <source>
        <dbReference type="SAM" id="MobiDB-lite"/>
    </source>
</evidence>
<feature type="signal peptide" evidence="2">
    <location>
        <begin position="1"/>
        <end position="24"/>
    </location>
</feature>
<feature type="region of interest" description="Disordered" evidence="1">
    <location>
        <begin position="84"/>
        <end position="120"/>
    </location>
</feature>
<protein>
    <submittedName>
        <fullName evidence="3">Uncharacterized protein</fullName>
    </submittedName>
</protein>
<gene>
    <name evidence="3" type="ORF">Bcop_1841</name>
</gene>
<evidence type="ECO:0000313" key="4">
    <source>
        <dbReference type="Proteomes" id="UP000018439"/>
    </source>
</evidence>
<dbReference type="AlphaFoldDB" id="F3ZRU0"/>
<feature type="chain" id="PRO_5003303982" evidence="2">
    <location>
        <begin position="25"/>
        <end position="120"/>
    </location>
</feature>
<dbReference type="Proteomes" id="UP000018439">
    <property type="component" value="Chromosome"/>
</dbReference>
<keyword evidence="2" id="KW-0732">Signal</keyword>
<sequence length="120" mass="13563">MKRFILEGALALLLFGLYPQTAKAQRAVHSEEDTKTSPTLVTKQKSIKERAWTVSSYQMPILDRPGKGYIPVLKCEGNVKAISDYSNDKTDHSHAVNTALDHENRDEAVRKQSDRSLYDE</sequence>
<name>F3ZRU0_9BACE</name>
<accession>F3ZRU0</accession>
<evidence type="ECO:0000313" key="3">
    <source>
        <dbReference type="EMBL" id="EGJ72029.1"/>
    </source>
</evidence>
<dbReference type="EMBL" id="CM001167">
    <property type="protein sequence ID" value="EGJ72029.1"/>
    <property type="molecule type" value="Genomic_DNA"/>
</dbReference>
<evidence type="ECO:0000256" key="2">
    <source>
        <dbReference type="SAM" id="SignalP"/>
    </source>
</evidence>
<dbReference type="HOGENOM" id="CLU_2044965_0_0_10"/>
<reference evidence="3 4" key="1">
    <citation type="journal article" date="2011" name="Stand. Genomic Sci.">
        <title>Non-contiguous finished genome sequence of Bacteroides coprosuis type strain (PC139).</title>
        <authorList>
            <person name="Land M."/>
            <person name="Held B."/>
            <person name="Gronow S."/>
            <person name="Abt B."/>
            <person name="Lucas S."/>
            <person name="Del Rio T.G."/>
            <person name="Nolan M."/>
            <person name="Tice H."/>
            <person name="Cheng J.F."/>
            <person name="Pitluck S."/>
            <person name="Liolios K."/>
            <person name="Pagani I."/>
            <person name="Ivanova N."/>
            <person name="Mavromatis K."/>
            <person name="Mikhailova N."/>
            <person name="Pati A."/>
            <person name="Tapia R."/>
            <person name="Han C."/>
            <person name="Goodwin L."/>
            <person name="Chen A."/>
            <person name="Palaniappan K."/>
            <person name="Hauser L."/>
            <person name="Brambilla E.M."/>
            <person name="Rohde M."/>
            <person name="Goker M."/>
            <person name="Detter J.C."/>
            <person name="Woyke T."/>
            <person name="Bristow J."/>
            <person name="Eisen J.A."/>
            <person name="Markowitz V."/>
            <person name="Hugenholtz P."/>
            <person name="Kyrpides N.C."/>
            <person name="Klenk H.P."/>
            <person name="Lapidus A."/>
        </authorList>
    </citation>
    <scope>NUCLEOTIDE SEQUENCE</scope>
    <source>
        <strain evidence="3 4">DSM 18011</strain>
    </source>
</reference>
<feature type="compositionally biased region" description="Basic and acidic residues" evidence="1">
    <location>
        <begin position="86"/>
        <end position="120"/>
    </location>
</feature>